<feature type="compositionally biased region" description="Low complexity" evidence="1">
    <location>
        <begin position="56"/>
        <end position="75"/>
    </location>
</feature>
<dbReference type="AlphaFoldDB" id="A0A939RTB6"/>
<dbReference type="RefSeq" id="WP_208044478.1">
    <property type="nucleotide sequence ID" value="NZ_JAGDYL010000001.1"/>
</dbReference>
<evidence type="ECO:0000256" key="1">
    <source>
        <dbReference type="SAM" id="MobiDB-lite"/>
    </source>
</evidence>
<feature type="region of interest" description="Disordered" evidence="1">
    <location>
        <begin position="41"/>
        <end position="96"/>
    </location>
</feature>
<protein>
    <submittedName>
        <fullName evidence="3">M15 family metallopeptidase</fullName>
    </submittedName>
</protein>
<keyword evidence="4" id="KW-1185">Reference proteome</keyword>
<dbReference type="PANTHER" id="PTHR34385">
    <property type="entry name" value="D-ALANYL-D-ALANINE CARBOXYPEPTIDASE"/>
    <property type="match status" value="1"/>
</dbReference>
<accession>A0A939RTB6</accession>
<proteinExistence type="predicted"/>
<dbReference type="GO" id="GO:0008233">
    <property type="term" value="F:peptidase activity"/>
    <property type="evidence" value="ECO:0007669"/>
    <property type="project" value="InterPro"/>
</dbReference>
<dbReference type="PANTHER" id="PTHR34385:SF1">
    <property type="entry name" value="PEPTIDOGLYCAN L-ALANYL-D-GLUTAMATE ENDOPEPTIDASE CWLK"/>
    <property type="match status" value="1"/>
</dbReference>
<dbReference type="EMBL" id="JAGDYL010000001">
    <property type="protein sequence ID" value="MBO1804005.1"/>
    <property type="molecule type" value="Genomic_DNA"/>
</dbReference>
<evidence type="ECO:0000313" key="3">
    <source>
        <dbReference type="EMBL" id="MBO1804005.1"/>
    </source>
</evidence>
<evidence type="ECO:0000313" key="4">
    <source>
        <dbReference type="Proteomes" id="UP000664398"/>
    </source>
</evidence>
<comment type="caution">
    <text evidence="3">The sequence shown here is derived from an EMBL/GenBank/DDBJ whole genome shotgun (WGS) entry which is preliminary data.</text>
</comment>
<feature type="domain" description="D-alanyl-D-alanine carboxypeptidase-like core" evidence="2">
    <location>
        <begin position="100"/>
        <end position="200"/>
    </location>
</feature>
<dbReference type="SUPFAM" id="SSF55166">
    <property type="entry name" value="Hedgehog/DD-peptidase"/>
    <property type="match status" value="1"/>
</dbReference>
<sequence>MTDMIPVPPRATTALIVAAIGLAGAVALAAFAVLAAADPSPATAAPEGARHDAARTAETGAPAAPAAAAAPDASTEPGPADGTLPDGSTVDTELPGITGLRPELLAALRAASADASAEGVALGVTSGWRSTAYQERLLQDAIGQYGSAEEAARWVAEPSASAHVSGDAVDIGPAEAAAWLSERGASYGLCQIYANEAWHFELRPGAETSGCPGMYADASQDPGMR</sequence>
<dbReference type="InterPro" id="IPR003709">
    <property type="entry name" value="VanY-like_core_dom"/>
</dbReference>
<dbReference type="InterPro" id="IPR052179">
    <property type="entry name" value="DD-CPase-like"/>
</dbReference>
<dbReference type="Pfam" id="PF02557">
    <property type="entry name" value="VanY"/>
    <property type="match status" value="1"/>
</dbReference>
<dbReference type="Proteomes" id="UP000664398">
    <property type="component" value="Unassembled WGS sequence"/>
</dbReference>
<gene>
    <name evidence="3" type="ORF">J4H91_01550</name>
</gene>
<organism evidence="3 4">
    <name type="scientific">Leucobacter ruminantium</name>
    <dbReference type="NCBI Taxonomy" id="1289170"/>
    <lineage>
        <taxon>Bacteria</taxon>
        <taxon>Bacillati</taxon>
        <taxon>Actinomycetota</taxon>
        <taxon>Actinomycetes</taxon>
        <taxon>Micrococcales</taxon>
        <taxon>Microbacteriaceae</taxon>
        <taxon>Leucobacter</taxon>
    </lineage>
</organism>
<dbReference type="Gene3D" id="3.30.1380.10">
    <property type="match status" value="1"/>
</dbReference>
<reference evidence="3" key="1">
    <citation type="submission" date="2021-03" db="EMBL/GenBank/DDBJ databases">
        <title>Leucobacter chromiisoli sp. nov., isolated from chromium-containing soil of chemical plant.</title>
        <authorList>
            <person name="Xu Z."/>
        </authorList>
    </citation>
    <scope>NUCLEOTIDE SEQUENCE</scope>
    <source>
        <strain evidence="3">A2</strain>
    </source>
</reference>
<dbReference type="CDD" id="cd14846">
    <property type="entry name" value="Peptidase_M15_like"/>
    <property type="match status" value="1"/>
</dbReference>
<name>A0A939RTB6_9MICO</name>
<dbReference type="InterPro" id="IPR009045">
    <property type="entry name" value="Zn_M74/Hedgehog-like"/>
</dbReference>
<evidence type="ECO:0000259" key="2">
    <source>
        <dbReference type="Pfam" id="PF02557"/>
    </source>
</evidence>
<dbReference type="GO" id="GO:0006508">
    <property type="term" value="P:proteolysis"/>
    <property type="evidence" value="ECO:0007669"/>
    <property type="project" value="InterPro"/>
</dbReference>